<reference evidence="3" key="1">
    <citation type="journal article" date="2017" name="Genome Biol.">
        <title>Comparative genomics reveals high biological diversity and specific adaptations in the industrially and medically important fungal genus Aspergillus.</title>
        <authorList>
            <person name="de Vries R.P."/>
            <person name="Riley R."/>
            <person name="Wiebenga A."/>
            <person name="Aguilar-Osorio G."/>
            <person name="Amillis S."/>
            <person name="Uchima C.A."/>
            <person name="Anderluh G."/>
            <person name="Asadollahi M."/>
            <person name="Askin M."/>
            <person name="Barry K."/>
            <person name="Battaglia E."/>
            <person name="Bayram O."/>
            <person name="Benocci T."/>
            <person name="Braus-Stromeyer S.A."/>
            <person name="Caldana C."/>
            <person name="Canovas D."/>
            <person name="Cerqueira G.C."/>
            <person name="Chen F."/>
            <person name="Chen W."/>
            <person name="Choi C."/>
            <person name="Clum A."/>
            <person name="Dos Santos R.A."/>
            <person name="Damasio A.R."/>
            <person name="Diallinas G."/>
            <person name="Emri T."/>
            <person name="Fekete E."/>
            <person name="Flipphi M."/>
            <person name="Freyberg S."/>
            <person name="Gallo A."/>
            <person name="Gournas C."/>
            <person name="Habgood R."/>
            <person name="Hainaut M."/>
            <person name="Harispe M.L."/>
            <person name="Henrissat B."/>
            <person name="Hilden K.S."/>
            <person name="Hope R."/>
            <person name="Hossain A."/>
            <person name="Karabika E."/>
            <person name="Karaffa L."/>
            <person name="Karanyi Z."/>
            <person name="Krasevec N."/>
            <person name="Kuo A."/>
            <person name="Kusch H."/>
            <person name="LaButti K."/>
            <person name="Lagendijk E.L."/>
            <person name="Lapidus A."/>
            <person name="Levasseur A."/>
            <person name="Lindquist E."/>
            <person name="Lipzen A."/>
            <person name="Logrieco A.F."/>
            <person name="MacCabe A."/>
            <person name="Maekelae M.R."/>
            <person name="Malavazi I."/>
            <person name="Melin P."/>
            <person name="Meyer V."/>
            <person name="Mielnichuk N."/>
            <person name="Miskei M."/>
            <person name="Molnar A.P."/>
            <person name="Mule G."/>
            <person name="Ngan C.Y."/>
            <person name="Orejas M."/>
            <person name="Orosz E."/>
            <person name="Ouedraogo J.P."/>
            <person name="Overkamp K.M."/>
            <person name="Park H.-S."/>
            <person name="Perrone G."/>
            <person name="Piumi F."/>
            <person name="Punt P.J."/>
            <person name="Ram A.F."/>
            <person name="Ramon A."/>
            <person name="Rauscher S."/>
            <person name="Record E."/>
            <person name="Riano-Pachon D.M."/>
            <person name="Robert V."/>
            <person name="Roehrig J."/>
            <person name="Ruller R."/>
            <person name="Salamov A."/>
            <person name="Salih N.S."/>
            <person name="Samson R.A."/>
            <person name="Sandor E."/>
            <person name="Sanguinetti M."/>
            <person name="Schuetze T."/>
            <person name="Sepcic K."/>
            <person name="Shelest E."/>
            <person name="Sherlock G."/>
            <person name="Sophianopoulou V."/>
            <person name="Squina F.M."/>
            <person name="Sun H."/>
            <person name="Susca A."/>
            <person name="Todd R.B."/>
            <person name="Tsang A."/>
            <person name="Unkles S.E."/>
            <person name="van de Wiele N."/>
            <person name="van Rossen-Uffink D."/>
            <person name="Oliveira J.V."/>
            <person name="Vesth T.C."/>
            <person name="Visser J."/>
            <person name="Yu J.-H."/>
            <person name="Zhou M."/>
            <person name="Andersen M.R."/>
            <person name="Archer D.B."/>
            <person name="Baker S.E."/>
            <person name="Benoit I."/>
            <person name="Brakhage A.A."/>
            <person name="Braus G.H."/>
            <person name="Fischer R."/>
            <person name="Frisvad J.C."/>
            <person name="Goldman G.H."/>
            <person name="Houbraken J."/>
            <person name="Oakley B."/>
            <person name="Pocsi I."/>
            <person name="Scazzocchio C."/>
            <person name="Seiboth B."/>
            <person name="vanKuyk P.A."/>
            <person name="Wortman J."/>
            <person name="Dyer P.S."/>
            <person name="Grigoriev I.V."/>
        </authorList>
    </citation>
    <scope>NUCLEOTIDE SEQUENCE [LARGE SCALE GENOMIC DNA]</scope>
    <source>
        <strain evidence="3">CBS 593.65</strain>
    </source>
</reference>
<dbReference type="RefSeq" id="XP_040697664.1">
    <property type="nucleotide sequence ID" value="XM_040848109.1"/>
</dbReference>
<dbReference type="GeneID" id="63764182"/>
<organism evidence="2 3">
    <name type="scientific">Aspergillus sydowii CBS 593.65</name>
    <dbReference type="NCBI Taxonomy" id="1036612"/>
    <lineage>
        <taxon>Eukaryota</taxon>
        <taxon>Fungi</taxon>
        <taxon>Dikarya</taxon>
        <taxon>Ascomycota</taxon>
        <taxon>Pezizomycotina</taxon>
        <taxon>Eurotiomycetes</taxon>
        <taxon>Eurotiomycetidae</taxon>
        <taxon>Eurotiales</taxon>
        <taxon>Aspergillaceae</taxon>
        <taxon>Aspergillus</taxon>
        <taxon>Aspergillus subgen. Nidulantes</taxon>
    </lineage>
</organism>
<sequence length="129" mass="14458">MWDVEGTSRWQTGALHFSLLFLFMVPQSFCPVLLTLFEPAAQHPLPVFVFFFFFCPSVFCSSLFLGELTICSVGNQGFRPRLLESTPTWIDIRHSNAGGNQLGSCSNPGMGSSFRERNQEARGLRTFAL</sequence>
<gene>
    <name evidence="2" type="ORF">ASPSYDRAFT_505631</name>
</gene>
<evidence type="ECO:0000313" key="2">
    <source>
        <dbReference type="EMBL" id="OJJ53858.1"/>
    </source>
</evidence>
<protein>
    <submittedName>
        <fullName evidence="2">Uncharacterized protein</fullName>
    </submittedName>
</protein>
<keyword evidence="1" id="KW-0812">Transmembrane</keyword>
<evidence type="ECO:0000313" key="3">
    <source>
        <dbReference type="Proteomes" id="UP000184356"/>
    </source>
</evidence>
<dbReference type="VEuPathDB" id="FungiDB:ASPSYDRAFT_505631"/>
<proteinExistence type="predicted"/>
<feature type="transmembrane region" description="Helical" evidence="1">
    <location>
        <begin position="15"/>
        <end position="37"/>
    </location>
</feature>
<feature type="transmembrane region" description="Helical" evidence="1">
    <location>
        <begin position="44"/>
        <end position="65"/>
    </location>
</feature>
<name>A0A1L9T362_9EURO</name>
<accession>A0A1L9T362</accession>
<keyword evidence="1" id="KW-1133">Transmembrane helix</keyword>
<keyword evidence="3" id="KW-1185">Reference proteome</keyword>
<evidence type="ECO:0000256" key="1">
    <source>
        <dbReference type="SAM" id="Phobius"/>
    </source>
</evidence>
<keyword evidence="1" id="KW-0472">Membrane</keyword>
<dbReference type="AlphaFoldDB" id="A0A1L9T362"/>
<dbReference type="Proteomes" id="UP000184356">
    <property type="component" value="Unassembled WGS sequence"/>
</dbReference>
<dbReference type="EMBL" id="KV878596">
    <property type="protein sequence ID" value="OJJ53858.1"/>
    <property type="molecule type" value="Genomic_DNA"/>
</dbReference>